<evidence type="ECO:0000313" key="3">
    <source>
        <dbReference type="Proteomes" id="UP000732105"/>
    </source>
</evidence>
<reference evidence="2 3" key="1">
    <citation type="submission" date="2018-12" db="EMBL/GenBank/DDBJ databases">
        <title>Marinifilum JC070 sp. nov., a marine bacterium isolated from Yongle Blue Hole in the South China Sea.</title>
        <authorList>
            <person name="Fu T."/>
        </authorList>
    </citation>
    <scope>NUCLEOTIDE SEQUENCE [LARGE SCALE GENOMIC DNA]</scope>
    <source>
        <strain evidence="2 3">JC070</strain>
    </source>
</reference>
<evidence type="ECO:0000313" key="2">
    <source>
        <dbReference type="EMBL" id="NOU61757.1"/>
    </source>
</evidence>
<gene>
    <name evidence="2" type="ORF">ELS83_18325</name>
</gene>
<dbReference type="EMBL" id="RZNH01000041">
    <property type="protein sequence ID" value="NOU61757.1"/>
    <property type="molecule type" value="Genomic_DNA"/>
</dbReference>
<proteinExistence type="predicted"/>
<organism evidence="2 3">
    <name type="scientific">Marinifilum caeruleilacunae</name>
    <dbReference type="NCBI Taxonomy" id="2499076"/>
    <lineage>
        <taxon>Bacteria</taxon>
        <taxon>Pseudomonadati</taxon>
        <taxon>Bacteroidota</taxon>
        <taxon>Bacteroidia</taxon>
        <taxon>Marinilabiliales</taxon>
        <taxon>Marinifilaceae</taxon>
    </lineage>
</organism>
<dbReference type="Pfam" id="PF18962">
    <property type="entry name" value="Por_Secre_tail"/>
    <property type="match status" value="1"/>
</dbReference>
<sequence length="75" mass="8575">MFKSLIKNDINEYTNPTSSLITIENNYSSHVHYKIMSASGKVVLNGMIRTKKDQLNMSGLALGVYFIKIQNQFFK</sequence>
<name>A0ABX1X0G0_9BACT</name>
<protein>
    <submittedName>
        <fullName evidence="2">T9SS type A sorting domain-containing protein</fullName>
    </submittedName>
</protein>
<keyword evidence="3" id="KW-1185">Reference proteome</keyword>
<dbReference type="NCBIfam" id="TIGR04183">
    <property type="entry name" value="Por_Secre_tail"/>
    <property type="match status" value="1"/>
</dbReference>
<evidence type="ECO:0000259" key="1">
    <source>
        <dbReference type="Pfam" id="PF18962"/>
    </source>
</evidence>
<dbReference type="Proteomes" id="UP000732105">
    <property type="component" value="Unassembled WGS sequence"/>
</dbReference>
<dbReference type="InterPro" id="IPR026444">
    <property type="entry name" value="Secre_tail"/>
</dbReference>
<accession>A0ABX1X0G0</accession>
<dbReference type="RefSeq" id="WP_171597015.1">
    <property type="nucleotide sequence ID" value="NZ_RZNH01000041.1"/>
</dbReference>
<comment type="caution">
    <text evidence="2">The sequence shown here is derived from an EMBL/GenBank/DDBJ whole genome shotgun (WGS) entry which is preliminary data.</text>
</comment>
<feature type="domain" description="Secretion system C-terminal sorting" evidence="1">
    <location>
        <begin position="13"/>
        <end position="72"/>
    </location>
</feature>